<dbReference type="Pfam" id="PF02321">
    <property type="entry name" value="OEP"/>
    <property type="match status" value="1"/>
</dbReference>
<dbReference type="EMBL" id="RQHW01000081">
    <property type="protein sequence ID" value="TGN16938.1"/>
    <property type="molecule type" value="Genomic_DNA"/>
</dbReference>
<keyword evidence="3" id="KW-1185">Reference proteome</keyword>
<name>A0A4V3JXH8_9LEPT</name>
<dbReference type="InterPro" id="IPR010131">
    <property type="entry name" value="MdtP/NodT-like"/>
</dbReference>
<dbReference type="SUPFAM" id="SSF56954">
    <property type="entry name" value="Outer membrane efflux proteins (OEP)"/>
    <property type="match status" value="1"/>
</dbReference>
<accession>A0A4V3JXH8</accession>
<evidence type="ECO:0000313" key="3">
    <source>
        <dbReference type="Proteomes" id="UP000298058"/>
    </source>
</evidence>
<dbReference type="Proteomes" id="UP000298058">
    <property type="component" value="Unassembled WGS sequence"/>
</dbReference>
<dbReference type="InterPro" id="IPR003423">
    <property type="entry name" value="OMP_efflux"/>
</dbReference>
<evidence type="ECO:0000256" key="1">
    <source>
        <dbReference type="ARBA" id="ARBA00007613"/>
    </source>
</evidence>
<dbReference type="GO" id="GO:0015562">
    <property type="term" value="F:efflux transmembrane transporter activity"/>
    <property type="evidence" value="ECO:0007669"/>
    <property type="project" value="InterPro"/>
</dbReference>
<reference evidence="2" key="1">
    <citation type="journal article" date="2019" name="PLoS Negl. Trop. Dis.">
        <title>Revisiting the worldwide diversity of Leptospira species in the environment.</title>
        <authorList>
            <person name="Vincent A.T."/>
            <person name="Schiettekatte O."/>
            <person name="Bourhy P."/>
            <person name="Veyrier F.J."/>
            <person name="Picardeau M."/>
        </authorList>
    </citation>
    <scope>NUCLEOTIDE SEQUENCE [LARGE SCALE GENOMIC DNA]</scope>
    <source>
        <strain evidence="2">201300427</strain>
    </source>
</reference>
<sequence>MKAISILITLVFCILIDRPIRALENSKEFTLSSIVETAEKNSPLLTAIHSDLESLFYKRKQEGKTQNPSVYIDYGQRSAANEAGAEYALSVEQPIYFPGRKELKQLLVDNESRILEIQRMEAFNSIRLNSIKFAYRFLIATEKKNHIKERLRRLSLVESYIKSRPFVTPQAKTDLFIIEAKILALKKYFNDLELDAARDYESLNLYLRQESIPNLKIPYFTAGIQFNLKELEEKAISGNPSVLAAKGELEKSKTELKLANLEKYSDYSVTGQVGEDKSGVANRFFDFGLKFRLPVWDQYQNKVASAEMNLKAKQERLVYHENLIQKSFKQAYLEYEQSKADLQIYDLKQFNRIERDLNFADQEFKKGRIQLVSYIELESQLHEADHAILNVQLAHLEALLNLLYITNEKEILGVLDNASQTFEYQSK</sequence>
<dbReference type="PANTHER" id="PTHR30203">
    <property type="entry name" value="OUTER MEMBRANE CATION EFFLUX PROTEIN"/>
    <property type="match status" value="1"/>
</dbReference>
<organism evidence="2 3">
    <name type="scientific">Leptospira idonii</name>
    <dbReference type="NCBI Taxonomy" id="1193500"/>
    <lineage>
        <taxon>Bacteria</taxon>
        <taxon>Pseudomonadati</taxon>
        <taxon>Spirochaetota</taxon>
        <taxon>Spirochaetia</taxon>
        <taxon>Leptospirales</taxon>
        <taxon>Leptospiraceae</taxon>
        <taxon>Leptospira</taxon>
    </lineage>
</organism>
<dbReference type="PANTHER" id="PTHR30203:SF24">
    <property type="entry name" value="BLR4935 PROTEIN"/>
    <property type="match status" value="1"/>
</dbReference>
<dbReference type="AlphaFoldDB" id="A0A4V3JXH8"/>
<dbReference type="Gene3D" id="1.20.1600.10">
    <property type="entry name" value="Outer membrane efflux proteins (OEP)"/>
    <property type="match status" value="1"/>
</dbReference>
<evidence type="ECO:0000313" key="2">
    <source>
        <dbReference type="EMBL" id="TGN16938.1"/>
    </source>
</evidence>
<evidence type="ECO:0008006" key="4">
    <source>
        <dbReference type="Google" id="ProtNLM"/>
    </source>
</evidence>
<comment type="caution">
    <text evidence="2">The sequence shown here is derived from an EMBL/GenBank/DDBJ whole genome shotgun (WGS) entry which is preliminary data.</text>
</comment>
<protein>
    <recommendedName>
        <fullName evidence="4">TolC family protein</fullName>
    </recommendedName>
</protein>
<gene>
    <name evidence="2" type="ORF">EHS15_18790</name>
</gene>
<comment type="similarity">
    <text evidence="1">Belongs to the outer membrane factor (OMF) (TC 1.B.17) family.</text>
</comment>
<proteinExistence type="inferred from homology"/>
<dbReference type="OrthoDB" id="316503at2"/>